<dbReference type="Gene3D" id="3.40.980.10">
    <property type="entry name" value="MoaB/Mog-like domain"/>
    <property type="match status" value="1"/>
</dbReference>
<evidence type="ECO:0000256" key="11">
    <source>
        <dbReference type="RuleBase" id="RU365090"/>
    </source>
</evidence>
<comment type="similarity">
    <text evidence="4 11">Belongs to the MoeA family.</text>
</comment>
<keyword evidence="8 11" id="KW-0460">Magnesium</keyword>
<dbReference type="SMART" id="SM00852">
    <property type="entry name" value="MoCF_biosynth"/>
    <property type="match status" value="1"/>
</dbReference>
<evidence type="ECO:0000313" key="14">
    <source>
        <dbReference type="Proteomes" id="UP000630142"/>
    </source>
</evidence>
<comment type="cofactor">
    <cofactor evidence="1 11">
        <name>Mg(2+)</name>
        <dbReference type="ChEBI" id="CHEBI:18420"/>
    </cofactor>
</comment>
<keyword evidence="9 11" id="KW-0501">Molybdenum cofactor biosynthesis</keyword>
<dbReference type="SUPFAM" id="SSF63882">
    <property type="entry name" value="MoeA N-terminal region -like"/>
    <property type="match status" value="1"/>
</dbReference>
<keyword evidence="6 11" id="KW-0808">Transferase</keyword>
<protein>
    <recommendedName>
        <fullName evidence="11">Molybdopterin molybdenumtransferase</fullName>
        <ecNumber evidence="11">2.10.1.1</ecNumber>
    </recommendedName>
</protein>
<gene>
    <name evidence="13" type="ORF">GCM10016234_09950</name>
</gene>
<evidence type="ECO:0000256" key="8">
    <source>
        <dbReference type="ARBA" id="ARBA00022842"/>
    </source>
</evidence>
<organism evidence="13 14">
    <name type="scientific">Tianweitania populi</name>
    <dbReference type="NCBI Taxonomy" id="1607949"/>
    <lineage>
        <taxon>Bacteria</taxon>
        <taxon>Pseudomonadati</taxon>
        <taxon>Pseudomonadota</taxon>
        <taxon>Alphaproteobacteria</taxon>
        <taxon>Hyphomicrobiales</taxon>
        <taxon>Phyllobacteriaceae</taxon>
        <taxon>Tianweitania</taxon>
    </lineage>
</organism>
<dbReference type="RefSeq" id="WP_189502127.1">
    <property type="nucleotide sequence ID" value="NZ_BMZQ01000001.1"/>
</dbReference>
<dbReference type="GO" id="GO:0006777">
    <property type="term" value="P:Mo-molybdopterin cofactor biosynthetic process"/>
    <property type="evidence" value="ECO:0007669"/>
    <property type="project" value="UniProtKB-UniRule"/>
</dbReference>
<dbReference type="GO" id="GO:0061599">
    <property type="term" value="F:molybdopterin molybdotransferase activity"/>
    <property type="evidence" value="ECO:0007669"/>
    <property type="project" value="UniProtKB-UniRule"/>
</dbReference>
<dbReference type="SUPFAM" id="SSF53218">
    <property type="entry name" value="Molybdenum cofactor biosynthesis proteins"/>
    <property type="match status" value="1"/>
</dbReference>
<evidence type="ECO:0000256" key="4">
    <source>
        <dbReference type="ARBA" id="ARBA00010763"/>
    </source>
</evidence>
<sequence>MALLPVRDVFERLLGDVENLPAEDVPLVDADNRVLATALEARRTQPPFDASAMDGYAVRAEDTSDANNPLEIIGESAAGHRFGGRIEAGQAVRILTGAPIPDGADTVLIQENTRRLGDRHILATEPAVRGRNIRHAGLDFAEGDILLLGGRLLDAGALSLAAAANHPSLPVIRKPRVAIIATGDELVLPGSVPGPDQIIASNSYGVAAIARAAGAAVLDFGVVYDDRAKIAAVVAEARQKADIIVTLGGASVGDHDLVRSVLEAEGMRLDFWKIAMRPGKPLMFGRLDQTRVLGLPGNPVASLVCSHLFLAPLVAKLGGRPHSFDIRNATLTAPLRENDQRQDYIRATSEQRPDRMAATPFVLQDSSMLNTLARADCLIIRPPFAPAAEAGDLVQVMMIR</sequence>
<dbReference type="Pfam" id="PF03454">
    <property type="entry name" value="MoeA_C"/>
    <property type="match status" value="1"/>
</dbReference>
<evidence type="ECO:0000256" key="6">
    <source>
        <dbReference type="ARBA" id="ARBA00022679"/>
    </source>
</evidence>
<dbReference type="PROSITE" id="PS01079">
    <property type="entry name" value="MOCF_BIOSYNTHESIS_2"/>
    <property type="match status" value="1"/>
</dbReference>
<comment type="function">
    <text evidence="2 11">Catalyzes the insertion of molybdate into adenylated molybdopterin with the concomitant release of AMP.</text>
</comment>
<dbReference type="SUPFAM" id="SSF63867">
    <property type="entry name" value="MoeA C-terminal domain-like"/>
    <property type="match status" value="1"/>
</dbReference>
<accession>A0A8J3DNC0</accession>
<dbReference type="Proteomes" id="UP000630142">
    <property type="component" value="Unassembled WGS sequence"/>
</dbReference>
<comment type="caution">
    <text evidence="13">The sequence shown here is derived from an EMBL/GenBank/DDBJ whole genome shotgun (WGS) entry which is preliminary data.</text>
</comment>
<dbReference type="AlphaFoldDB" id="A0A8J3DNC0"/>
<keyword evidence="5 11" id="KW-0500">Molybdenum</keyword>
<dbReference type="EMBL" id="BMZQ01000001">
    <property type="protein sequence ID" value="GHD09314.1"/>
    <property type="molecule type" value="Genomic_DNA"/>
</dbReference>
<keyword evidence="7 11" id="KW-0479">Metal-binding</keyword>
<evidence type="ECO:0000256" key="10">
    <source>
        <dbReference type="ARBA" id="ARBA00047317"/>
    </source>
</evidence>
<evidence type="ECO:0000256" key="3">
    <source>
        <dbReference type="ARBA" id="ARBA00005046"/>
    </source>
</evidence>
<dbReference type="FunFam" id="2.170.190.11:FF:000001">
    <property type="entry name" value="Molybdopterin molybdenumtransferase"/>
    <property type="match status" value="1"/>
</dbReference>
<evidence type="ECO:0000259" key="12">
    <source>
        <dbReference type="SMART" id="SM00852"/>
    </source>
</evidence>
<dbReference type="Pfam" id="PF00994">
    <property type="entry name" value="MoCF_biosynth"/>
    <property type="match status" value="1"/>
</dbReference>
<evidence type="ECO:0000256" key="7">
    <source>
        <dbReference type="ARBA" id="ARBA00022723"/>
    </source>
</evidence>
<name>A0A8J3DNC0_9HYPH</name>
<dbReference type="InterPro" id="IPR036425">
    <property type="entry name" value="MoaB/Mog-like_dom_sf"/>
</dbReference>
<dbReference type="Gene3D" id="3.90.105.10">
    <property type="entry name" value="Molybdopterin biosynthesis moea protein, domain 2"/>
    <property type="match status" value="1"/>
</dbReference>
<dbReference type="InterPro" id="IPR005110">
    <property type="entry name" value="MoeA_linker/N"/>
</dbReference>
<dbReference type="UniPathway" id="UPA00344"/>
<dbReference type="NCBIfam" id="NF045515">
    <property type="entry name" value="Glp_gephyrin"/>
    <property type="match status" value="1"/>
</dbReference>
<reference evidence="13" key="2">
    <citation type="submission" date="2020-09" db="EMBL/GenBank/DDBJ databases">
        <authorList>
            <person name="Sun Q."/>
            <person name="Kim S."/>
        </authorList>
    </citation>
    <scope>NUCLEOTIDE SEQUENCE</scope>
    <source>
        <strain evidence="13">KCTC 42249</strain>
    </source>
</reference>
<feature type="domain" description="MoaB/Mog" evidence="12">
    <location>
        <begin position="178"/>
        <end position="316"/>
    </location>
</feature>
<comment type="pathway">
    <text evidence="3 11">Cofactor biosynthesis; molybdopterin biosynthesis.</text>
</comment>
<dbReference type="InterPro" id="IPR001453">
    <property type="entry name" value="MoaB/Mog_dom"/>
</dbReference>
<dbReference type="NCBIfam" id="TIGR00177">
    <property type="entry name" value="molyb_syn"/>
    <property type="match status" value="1"/>
</dbReference>
<dbReference type="InterPro" id="IPR008284">
    <property type="entry name" value="MoCF_biosynth_CS"/>
</dbReference>
<reference evidence="13" key="1">
    <citation type="journal article" date="2014" name="Int. J. Syst. Evol. Microbiol.">
        <title>Complete genome sequence of Corynebacterium casei LMG S-19264T (=DSM 44701T), isolated from a smear-ripened cheese.</title>
        <authorList>
            <consortium name="US DOE Joint Genome Institute (JGI-PGF)"/>
            <person name="Walter F."/>
            <person name="Albersmeier A."/>
            <person name="Kalinowski J."/>
            <person name="Ruckert C."/>
        </authorList>
    </citation>
    <scope>NUCLEOTIDE SEQUENCE</scope>
    <source>
        <strain evidence="13">KCTC 42249</strain>
    </source>
</reference>
<dbReference type="InterPro" id="IPR036688">
    <property type="entry name" value="MoeA_C_domain_IV_sf"/>
</dbReference>
<dbReference type="InterPro" id="IPR038987">
    <property type="entry name" value="MoeA-like"/>
</dbReference>
<evidence type="ECO:0000256" key="2">
    <source>
        <dbReference type="ARBA" id="ARBA00002901"/>
    </source>
</evidence>
<evidence type="ECO:0000256" key="5">
    <source>
        <dbReference type="ARBA" id="ARBA00022505"/>
    </source>
</evidence>
<dbReference type="InterPro" id="IPR036135">
    <property type="entry name" value="MoeA_linker/N_sf"/>
</dbReference>
<dbReference type="PANTHER" id="PTHR10192">
    <property type="entry name" value="MOLYBDOPTERIN BIOSYNTHESIS PROTEIN"/>
    <property type="match status" value="1"/>
</dbReference>
<dbReference type="FunFam" id="3.40.980.10:FF:000004">
    <property type="entry name" value="Molybdopterin molybdenumtransferase"/>
    <property type="match status" value="1"/>
</dbReference>
<dbReference type="Gene3D" id="2.170.190.11">
    <property type="entry name" value="Molybdopterin biosynthesis moea protein, domain 3"/>
    <property type="match status" value="1"/>
</dbReference>
<dbReference type="GO" id="GO:0046872">
    <property type="term" value="F:metal ion binding"/>
    <property type="evidence" value="ECO:0007669"/>
    <property type="project" value="UniProtKB-UniRule"/>
</dbReference>
<dbReference type="PANTHER" id="PTHR10192:SF5">
    <property type="entry name" value="GEPHYRIN"/>
    <property type="match status" value="1"/>
</dbReference>
<comment type="catalytic activity">
    <reaction evidence="10">
        <text>adenylyl-molybdopterin + molybdate = Mo-molybdopterin + AMP + H(+)</text>
        <dbReference type="Rhea" id="RHEA:35047"/>
        <dbReference type="ChEBI" id="CHEBI:15378"/>
        <dbReference type="ChEBI" id="CHEBI:36264"/>
        <dbReference type="ChEBI" id="CHEBI:62727"/>
        <dbReference type="ChEBI" id="CHEBI:71302"/>
        <dbReference type="ChEBI" id="CHEBI:456215"/>
        <dbReference type="EC" id="2.10.1.1"/>
    </reaction>
</comment>
<evidence type="ECO:0000313" key="13">
    <source>
        <dbReference type="EMBL" id="GHD09314.1"/>
    </source>
</evidence>
<dbReference type="Gene3D" id="2.40.340.10">
    <property type="entry name" value="MoeA, C-terminal, domain IV"/>
    <property type="match status" value="1"/>
</dbReference>
<keyword evidence="14" id="KW-1185">Reference proteome</keyword>
<dbReference type="CDD" id="cd00887">
    <property type="entry name" value="MoeA"/>
    <property type="match status" value="1"/>
</dbReference>
<dbReference type="InterPro" id="IPR005111">
    <property type="entry name" value="MoeA_C_domain_IV"/>
</dbReference>
<dbReference type="EC" id="2.10.1.1" evidence="11"/>
<dbReference type="GO" id="GO:0005829">
    <property type="term" value="C:cytosol"/>
    <property type="evidence" value="ECO:0007669"/>
    <property type="project" value="TreeGrafter"/>
</dbReference>
<evidence type="ECO:0000256" key="1">
    <source>
        <dbReference type="ARBA" id="ARBA00001946"/>
    </source>
</evidence>
<evidence type="ECO:0000256" key="9">
    <source>
        <dbReference type="ARBA" id="ARBA00023150"/>
    </source>
</evidence>
<dbReference type="Pfam" id="PF03453">
    <property type="entry name" value="MoeA_N"/>
    <property type="match status" value="1"/>
</dbReference>
<proteinExistence type="inferred from homology"/>